<dbReference type="GO" id="GO:0016887">
    <property type="term" value="F:ATP hydrolysis activity"/>
    <property type="evidence" value="ECO:0007669"/>
    <property type="project" value="InterPro"/>
</dbReference>
<dbReference type="InterPro" id="IPR050093">
    <property type="entry name" value="ABC_SmlMolc_Importer"/>
</dbReference>
<dbReference type="PANTHER" id="PTHR42781:SF4">
    <property type="entry name" value="SPERMIDINE_PUTRESCINE IMPORT ATP-BINDING PROTEIN POTA"/>
    <property type="match status" value="1"/>
</dbReference>
<dbReference type="SUPFAM" id="SSF52540">
    <property type="entry name" value="P-loop containing nucleoside triphosphate hydrolases"/>
    <property type="match status" value="1"/>
</dbReference>
<dbReference type="InterPro" id="IPR005893">
    <property type="entry name" value="PotA-like"/>
</dbReference>
<comment type="catalytic activity">
    <reaction evidence="7">
        <text>ATP + H2O + polyamine-[polyamine-binding protein]Side 1 = ADP + phosphate + polyamineSide 2 + [polyamine-binding protein]Side 1.</text>
        <dbReference type="EC" id="7.6.2.11"/>
    </reaction>
</comment>
<dbReference type="GO" id="GO:0043190">
    <property type="term" value="C:ATP-binding cassette (ABC) transporter complex"/>
    <property type="evidence" value="ECO:0007669"/>
    <property type="project" value="InterPro"/>
</dbReference>
<accession>A0A1C3YCS7</accession>
<evidence type="ECO:0000313" key="10">
    <source>
        <dbReference type="Proteomes" id="UP000198723"/>
    </source>
</evidence>
<evidence type="ECO:0000256" key="3">
    <source>
        <dbReference type="ARBA" id="ARBA00022741"/>
    </source>
</evidence>
<dbReference type="InterPro" id="IPR008995">
    <property type="entry name" value="Mo/tungstate-bd_C_term_dom"/>
</dbReference>
<dbReference type="AlphaFoldDB" id="A0A1C3YCS7"/>
<sequence>MRRSTRNGGDIDLIGAPVFIDRIGKAYGSQTAIGAVTLDIPAGEFLSILGPSGSGKTTLLTMIAGFESPSAGRVIIGGRDVTAMSPDRRNIGMVFQRYALFPHLTVAENIAFPLKMRGIRKEFRAERVDRALDLVQLPDYAKRYPHELSGGQQQRVAVARAIVFEPPVLLMDEPLGALDKKLRESMQLEIKQLQRRLGATVVYVTHDQEEALTMSDRIAVMARGELAQLGTPADIYCNPQSAFVADFVGKMNFLAGEFSNEIAGSRTIRLGDGVVIDTLGAVAGFAGSAKIGDRVRVALRPERLALAARGAGGKNVLPGRIETSVFAGSFDLHIVRTDFGSGEIIQVQIPTDGMREPFATGTPVDVIVERDGLRVFADAEG</sequence>
<dbReference type="STRING" id="1138170.GA0061105_1408"/>
<dbReference type="InterPro" id="IPR027417">
    <property type="entry name" value="P-loop_NTPase"/>
</dbReference>
<protein>
    <recommendedName>
        <fullName evidence="7">Spermidine/putrescine import ATP-binding protein PotA</fullName>
        <ecNumber evidence="7">7.6.2.11</ecNumber>
    </recommendedName>
</protein>
<dbReference type="EC" id="7.6.2.11" evidence="7"/>
<dbReference type="GO" id="GO:0005524">
    <property type="term" value="F:ATP binding"/>
    <property type="evidence" value="ECO:0007669"/>
    <property type="project" value="UniProtKB-KW"/>
</dbReference>
<dbReference type="Pfam" id="PF08402">
    <property type="entry name" value="TOBE_2"/>
    <property type="match status" value="1"/>
</dbReference>
<keyword evidence="2 7" id="KW-1003">Cell membrane</keyword>
<evidence type="ECO:0000256" key="2">
    <source>
        <dbReference type="ARBA" id="ARBA00022475"/>
    </source>
</evidence>
<comment type="subunit">
    <text evidence="7">The complex is composed of two ATP-binding proteins (PotA), two transmembrane proteins (PotB and PotC) and a solute-binding protein (PotD).</text>
</comment>
<dbReference type="InterPro" id="IPR003439">
    <property type="entry name" value="ABC_transporter-like_ATP-bd"/>
</dbReference>
<keyword evidence="5 7" id="KW-1278">Translocase</keyword>
<evidence type="ECO:0000259" key="8">
    <source>
        <dbReference type="PROSITE" id="PS50893"/>
    </source>
</evidence>
<keyword evidence="1 7" id="KW-0813">Transport</keyword>
<evidence type="ECO:0000313" key="9">
    <source>
        <dbReference type="EMBL" id="SCB62263.1"/>
    </source>
</evidence>
<evidence type="ECO:0000256" key="1">
    <source>
        <dbReference type="ARBA" id="ARBA00022448"/>
    </source>
</evidence>
<evidence type="ECO:0000256" key="7">
    <source>
        <dbReference type="RuleBase" id="RU364083"/>
    </source>
</evidence>
<evidence type="ECO:0000256" key="4">
    <source>
        <dbReference type="ARBA" id="ARBA00022840"/>
    </source>
</evidence>
<keyword evidence="6 7" id="KW-0472">Membrane</keyword>
<evidence type="ECO:0000256" key="5">
    <source>
        <dbReference type="ARBA" id="ARBA00022967"/>
    </source>
</evidence>
<comment type="similarity">
    <text evidence="7">Belongs to the ABC transporter superfamily. Spermidine/putrescine importer (TC 3.A.1.11.1) family.</text>
</comment>
<dbReference type="Gene3D" id="2.40.50.100">
    <property type="match status" value="1"/>
</dbReference>
<dbReference type="SMART" id="SM00382">
    <property type="entry name" value="AAA"/>
    <property type="match status" value="1"/>
</dbReference>
<dbReference type="InterPro" id="IPR017871">
    <property type="entry name" value="ABC_transporter-like_CS"/>
</dbReference>
<dbReference type="Gene3D" id="3.40.50.300">
    <property type="entry name" value="P-loop containing nucleotide triphosphate hydrolases"/>
    <property type="match status" value="1"/>
</dbReference>
<evidence type="ECO:0000256" key="6">
    <source>
        <dbReference type="ARBA" id="ARBA00023136"/>
    </source>
</evidence>
<dbReference type="FunFam" id="3.40.50.300:FF:000425">
    <property type="entry name" value="Probable ABC transporter, ATP-binding subunit"/>
    <property type="match status" value="1"/>
</dbReference>
<reference evidence="9 10" key="1">
    <citation type="submission" date="2016-08" db="EMBL/GenBank/DDBJ databases">
        <authorList>
            <person name="Seilhamer J.J."/>
        </authorList>
    </citation>
    <scope>NUCLEOTIDE SEQUENCE [LARGE SCALE GENOMIC DNA]</scope>
    <source>
        <strain evidence="9 10">HBR26</strain>
    </source>
</reference>
<dbReference type="PANTHER" id="PTHR42781">
    <property type="entry name" value="SPERMIDINE/PUTRESCINE IMPORT ATP-BINDING PROTEIN POTA"/>
    <property type="match status" value="1"/>
</dbReference>
<organism evidence="9 10">
    <name type="scientific">Rhizobium aethiopicum</name>
    <dbReference type="NCBI Taxonomy" id="1138170"/>
    <lineage>
        <taxon>Bacteria</taxon>
        <taxon>Pseudomonadati</taxon>
        <taxon>Pseudomonadota</taxon>
        <taxon>Alphaproteobacteria</taxon>
        <taxon>Hyphomicrobiales</taxon>
        <taxon>Rhizobiaceae</taxon>
        <taxon>Rhizobium/Agrobacterium group</taxon>
        <taxon>Rhizobium</taxon>
    </lineage>
</organism>
<dbReference type="EMBL" id="FMAJ01000040">
    <property type="protein sequence ID" value="SCB62263.1"/>
    <property type="molecule type" value="Genomic_DNA"/>
</dbReference>
<dbReference type="NCBIfam" id="TIGR01187">
    <property type="entry name" value="potA"/>
    <property type="match status" value="1"/>
</dbReference>
<comment type="function">
    <text evidence="7">Part of the ABC transporter complex PotABCD involved in spermidine/putrescine import. Responsible for energy coupling to the transport system.</text>
</comment>
<feature type="domain" description="ABC transporter" evidence="8">
    <location>
        <begin position="18"/>
        <end position="248"/>
    </location>
</feature>
<proteinExistence type="inferred from homology"/>
<dbReference type="GO" id="GO:0015417">
    <property type="term" value="F:ABC-type polyamine transporter activity"/>
    <property type="evidence" value="ECO:0007669"/>
    <property type="project" value="UniProtKB-EC"/>
</dbReference>
<keyword evidence="4 7" id="KW-0067">ATP-binding</keyword>
<dbReference type="InterPro" id="IPR013611">
    <property type="entry name" value="Transp-assoc_OB_typ2"/>
</dbReference>
<dbReference type="Proteomes" id="UP000198723">
    <property type="component" value="Unassembled WGS sequence"/>
</dbReference>
<dbReference type="PROSITE" id="PS50893">
    <property type="entry name" value="ABC_TRANSPORTER_2"/>
    <property type="match status" value="1"/>
</dbReference>
<dbReference type="GO" id="GO:0015697">
    <property type="term" value="P:quaternary ammonium group transport"/>
    <property type="evidence" value="ECO:0007669"/>
    <property type="project" value="UniProtKB-ARBA"/>
</dbReference>
<keyword evidence="3 7" id="KW-0547">Nucleotide-binding</keyword>
<dbReference type="SUPFAM" id="SSF50331">
    <property type="entry name" value="MOP-like"/>
    <property type="match status" value="1"/>
</dbReference>
<dbReference type="Pfam" id="PF00005">
    <property type="entry name" value="ABC_tran"/>
    <property type="match status" value="1"/>
</dbReference>
<dbReference type="InterPro" id="IPR003593">
    <property type="entry name" value="AAA+_ATPase"/>
</dbReference>
<name>A0A1C3YCS7_9HYPH</name>
<dbReference type="PROSITE" id="PS00211">
    <property type="entry name" value="ABC_TRANSPORTER_1"/>
    <property type="match status" value="1"/>
</dbReference>
<gene>
    <name evidence="7" type="primary">potA</name>
    <name evidence="9" type="ORF">GA0061105_1408</name>
</gene>